<protein>
    <recommendedName>
        <fullName evidence="3">DUF1800 domain-containing protein</fullName>
    </recommendedName>
</protein>
<evidence type="ECO:0000313" key="2">
    <source>
        <dbReference type="Proteomes" id="UP000319004"/>
    </source>
</evidence>
<dbReference type="OrthoDB" id="9772295at2"/>
<dbReference type="AlphaFoldDB" id="A0A518I3U6"/>
<organism evidence="1 2">
    <name type="scientific">Stieleria neptunia</name>
    <dbReference type="NCBI Taxonomy" id="2527979"/>
    <lineage>
        <taxon>Bacteria</taxon>
        <taxon>Pseudomonadati</taxon>
        <taxon>Planctomycetota</taxon>
        <taxon>Planctomycetia</taxon>
        <taxon>Pirellulales</taxon>
        <taxon>Pirellulaceae</taxon>
        <taxon>Stieleria</taxon>
    </lineage>
</organism>
<proteinExistence type="predicted"/>
<sequence>MAVETKIDPIWAWQPFTPSDSQPWDRSLAAHLYRRAGFGADLQLLDEAVAQSPHDVVDELIALNLETSDFRAVADSLAQTLLAGGDPMKLSAAWVYRLLFTPAQLLEKTTLFWHGHFATGADKVKDSAMMWRQNQLLRRHALGDFQALAQAIAKDPAMLIYLDSTSNRKSHPNENFARELMELFCLGEGHYSETDVVELARCFTGWEIRRDRFRKNRYQHDEGEKSILGKRGAFDGEQAVEIVVGRDDMPRFICRKLARYFIADELELTDDLIEIPAATMRENNLQIAPVLKLMLSSNLFFSAHARARKIKSPVELVIGMLRGLNGTTNSQLVARGLRDIGQGLFYPPNVKGWDGGRAWINSSTVLGRANLFEKLLSDEDTKFDGRSLTQSLADHDIHDADHAIDHFEHCLMAVPINPATRRQLNVQFGSLGKDPEKNYRRLLHAVCSLPEFQLA</sequence>
<gene>
    <name evidence="1" type="ORF">Enr13x_76290</name>
</gene>
<keyword evidence="2" id="KW-1185">Reference proteome</keyword>
<name>A0A518I3U6_9BACT</name>
<dbReference type="EMBL" id="CP037423">
    <property type="protein sequence ID" value="QDV47718.1"/>
    <property type="molecule type" value="Genomic_DNA"/>
</dbReference>
<reference evidence="1 2" key="1">
    <citation type="submission" date="2019-03" db="EMBL/GenBank/DDBJ databases">
        <title>Deep-cultivation of Planctomycetes and their phenomic and genomic characterization uncovers novel biology.</title>
        <authorList>
            <person name="Wiegand S."/>
            <person name="Jogler M."/>
            <person name="Boedeker C."/>
            <person name="Pinto D."/>
            <person name="Vollmers J."/>
            <person name="Rivas-Marin E."/>
            <person name="Kohn T."/>
            <person name="Peeters S.H."/>
            <person name="Heuer A."/>
            <person name="Rast P."/>
            <person name="Oberbeckmann S."/>
            <person name="Bunk B."/>
            <person name="Jeske O."/>
            <person name="Meyerdierks A."/>
            <person name="Storesund J.E."/>
            <person name="Kallscheuer N."/>
            <person name="Luecker S."/>
            <person name="Lage O.M."/>
            <person name="Pohl T."/>
            <person name="Merkel B.J."/>
            <person name="Hornburger P."/>
            <person name="Mueller R.-W."/>
            <person name="Bruemmer F."/>
            <person name="Labrenz M."/>
            <person name="Spormann A.M."/>
            <person name="Op den Camp H."/>
            <person name="Overmann J."/>
            <person name="Amann R."/>
            <person name="Jetten M.S.M."/>
            <person name="Mascher T."/>
            <person name="Medema M.H."/>
            <person name="Devos D.P."/>
            <person name="Kaster A.-K."/>
            <person name="Ovreas L."/>
            <person name="Rohde M."/>
            <person name="Galperin M.Y."/>
            <person name="Jogler C."/>
        </authorList>
    </citation>
    <scope>NUCLEOTIDE SEQUENCE [LARGE SCALE GENOMIC DNA]</scope>
    <source>
        <strain evidence="1 2">Enr13</strain>
    </source>
</reference>
<evidence type="ECO:0000313" key="1">
    <source>
        <dbReference type="EMBL" id="QDV47718.1"/>
    </source>
</evidence>
<dbReference type="RefSeq" id="WP_145391790.1">
    <property type="nucleotide sequence ID" value="NZ_CP037423.1"/>
</dbReference>
<dbReference type="KEGG" id="snep:Enr13x_76290"/>
<evidence type="ECO:0008006" key="3">
    <source>
        <dbReference type="Google" id="ProtNLM"/>
    </source>
</evidence>
<dbReference type="InterPro" id="IPR014917">
    <property type="entry name" value="DUF1800"/>
</dbReference>
<dbReference type="Proteomes" id="UP000319004">
    <property type="component" value="Chromosome"/>
</dbReference>
<dbReference type="Pfam" id="PF08811">
    <property type="entry name" value="DUF1800"/>
    <property type="match status" value="1"/>
</dbReference>
<accession>A0A518I3U6</accession>